<evidence type="ECO:0000313" key="1">
    <source>
        <dbReference type="EMBL" id="TNN60198.1"/>
    </source>
</evidence>
<comment type="caution">
    <text evidence="1">The sequence shown here is derived from an EMBL/GenBank/DDBJ whole genome shotgun (WGS) entry which is preliminary data.</text>
</comment>
<gene>
    <name evidence="1" type="ORF">EYF80_029631</name>
</gene>
<dbReference type="EMBL" id="SRLO01000339">
    <property type="protein sequence ID" value="TNN60198.1"/>
    <property type="molecule type" value="Genomic_DNA"/>
</dbReference>
<keyword evidence="2" id="KW-1185">Reference proteome</keyword>
<proteinExistence type="predicted"/>
<dbReference type="Proteomes" id="UP000314294">
    <property type="component" value="Unassembled WGS sequence"/>
</dbReference>
<reference evidence="1 2" key="1">
    <citation type="submission" date="2019-03" db="EMBL/GenBank/DDBJ databases">
        <title>First draft genome of Liparis tanakae, snailfish: a comprehensive survey of snailfish specific genes.</title>
        <authorList>
            <person name="Kim W."/>
            <person name="Song I."/>
            <person name="Jeong J.-H."/>
            <person name="Kim D."/>
            <person name="Kim S."/>
            <person name="Ryu S."/>
            <person name="Song J.Y."/>
            <person name="Lee S.K."/>
        </authorList>
    </citation>
    <scope>NUCLEOTIDE SEQUENCE [LARGE SCALE GENOMIC DNA]</scope>
    <source>
        <tissue evidence="1">Muscle</tissue>
    </source>
</reference>
<sequence length="279" mass="30702">MKEEPPLWLSGRGVHAAANYGAEICLTRGRLLRLVTRRGEGLVQEAVRVGLGLRGRFGPRCGRRLRVGPRGRHQSFHPVLNVDVFQKVVAVDSAHRRLRRLVDSRLVDSRLVDSRLVDSRLVDSRLVDSRLVDSRLVFGRDVDDVGRQAVLADGASQTHAVAGSNVCLAVCGRMEHVGAQRGQRSAQRHDGKIKLVKYLCLLSGHATTEARGCPSIWGHEEVEQGGKREKTYRASESSGCRKYLLQTSGLLWLSAEPGLTRKLRLVALEIGTDGRALLG</sequence>
<name>A0A4Z2H2W0_9TELE</name>
<organism evidence="1 2">
    <name type="scientific">Liparis tanakae</name>
    <name type="common">Tanaka's snailfish</name>
    <dbReference type="NCBI Taxonomy" id="230148"/>
    <lineage>
        <taxon>Eukaryota</taxon>
        <taxon>Metazoa</taxon>
        <taxon>Chordata</taxon>
        <taxon>Craniata</taxon>
        <taxon>Vertebrata</taxon>
        <taxon>Euteleostomi</taxon>
        <taxon>Actinopterygii</taxon>
        <taxon>Neopterygii</taxon>
        <taxon>Teleostei</taxon>
        <taxon>Neoteleostei</taxon>
        <taxon>Acanthomorphata</taxon>
        <taxon>Eupercaria</taxon>
        <taxon>Perciformes</taxon>
        <taxon>Cottioidei</taxon>
        <taxon>Cottales</taxon>
        <taxon>Liparidae</taxon>
        <taxon>Liparis</taxon>
    </lineage>
</organism>
<protein>
    <submittedName>
        <fullName evidence="1">Uncharacterized protein</fullName>
    </submittedName>
</protein>
<accession>A0A4Z2H2W0</accession>
<evidence type="ECO:0000313" key="2">
    <source>
        <dbReference type="Proteomes" id="UP000314294"/>
    </source>
</evidence>
<dbReference type="AlphaFoldDB" id="A0A4Z2H2W0"/>